<dbReference type="PANTHER" id="PTHR12110:SF21">
    <property type="entry name" value="XYLOSE ISOMERASE-LIKE TIM BARREL DOMAIN-CONTAINING PROTEIN"/>
    <property type="match status" value="1"/>
</dbReference>
<keyword evidence="3" id="KW-0223">Dioxygenase</keyword>
<keyword evidence="1" id="KW-0479">Metal-binding</keyword>
<dbReference type="SUPFAM" id="SSF51658">
    <property type="entry name" value="Xylose isomerase-like"/>
    <property type="match status" value="1"/>
</dbReference>
<comment type="similarity">
    <text evidence="1">Belongs to the bacterial two-domain DSD family.</text>
</comment>
<dbReference type="InterPro" id="IPR050312">
    <property type="entry name" value="IolE/XylAMocC-like"/>
</dbReference>
<dbReference type="SUPFAM" id="SSF54593">
    <property type="entry name" value="Glyoxalase/Bleomycin resistance protein/Dihydroxybiphenyl dioxygenase"/>
    <property type="match status" value="1"/>
</dbReference>
<feature type="binding site" evidence="1">
    <location>
        <position position="472"/>
    </location>
    <ligand>
        <name>Mg(2+)</name>
        <dbReference type="ChEBI" id="CHEBI:18420"/>
    </ligand>
</feature>
<comment type="catalytic activity">
    <reaction evidence="1">
        <text>3-dehydroshikimate = 3,4-dihydroxybenzoate + H2O</text>
        <dbReference type="Rhea" id="RHEA:24848"/>
        <dbReference type="ChEBI" id="CHEBI:15377"/>
        <dbReference type="ChEBI" id="CHEBI:16630"/>
        <dbReference type="ChEBI" id="CHEBI:36241"/>
        <dbReference type="EC" id="4.2.1.118"/>
    </reaction>
</comment>
<feature type="binding site" evidence="1">
    <location>
        <position position="165"/>
    </location>
    <ligand>
        <name>a divalent metal cation</name>
        <dbReference type="ChEBI" id="CHEBI:60240"/>
        <note>catalytic</note>
    </ligand>
</feature>
<feature type="binding site" evidence="1">
    <location>
        <position position="239"/>
    </location>
    <ligand>
        <name>a divalent metal cation</name>
        <dbReference type="ChEBI" id="CHEBI:60240"/>
        <note>catalytic</note>
    </ligand>
</feature>
<dbReference type="Gene3D" id="3.20.20.150">
    <property type="entry name" value="Divalent-metal-dependent TIM barrel enzymes"/>
    <property type="match status" value="1"/>
</dbReference>
<dbReference type="InterPro" id="IPR043700">
    <property type="entry name" value="DSD"/>
</dbReference>
<dbReference type="GO" id="GO:0051213">
    <property type="term" value="F:dioxygenase activity"/>
    <property type="evidence" value="ECO:0007669"/>
    <property type="project" value="UniProtKB-KW"/>
</dbReference>
<comment type="cofactor">
    <cofactor evidence="1">
        <name>a divalent metal cation</name>
        <dbReference type="ChEBI" id="CHEBI:60240"/>
    </cofactor>
</comment>
<dbReference type="HAMAP" id="MF_02238">
    <property type="entry name" value="DSD"/>
    <property type="match status" value="1"/>
</dbReference>
<protein>
    <recommendedName>
        <fullName evidence="1">3-dehydroshikimate dehydratase</fullName>
        <shortName evidence="1">DSD</shortName>
        <ecNumber evidence="1">4.2.1.118</ecNumber>
    </recommendedName>
</protein>
<dbReference type="UniPathway" id="UPA00088"/>
<keyword evidence="3" id="KW-0560">Oxidoreductase</keyword>
<dbReference type="OrthoDB" id="9780241at2"/>
<name>A0A8H9M4E2_9PSEU</name>
<dbReference type="Gene3D" id="3.10.180.10">
    <property type="entry name" value="2,3-Dihydroxybiphenyl 1,2-Dioxygenase, domain 1"/>
    <property type="match status" value="2"/>
</dbReference>
<feature type="binding site" evidence="1">
    <location>
        <position position="191"/>
    </location>
    <ligand>
        <name>a divalent metal cation</name>
        <dbReference type="ChEBI" id="CHEBI:60240"/>
        <note>catalytic</note>
    </ligand>
</feature>
<evidence type="ECO:0000313" key="3">
    <source>
        <dbReference type="EMBL" id="GHF47312.1"/>
    </source>
</evidence>
<dbReference type="EC" id="4.2.1.118" evidence="1"/>
<comment type="pathway">
    <text evidence="1">Aromatic compound metabolism; 3,4-dihydroxybenzoate biosynthesis.</text>
</comment>
<feature type="binding site" evidence="1">
    <location>
        <position position="549"/>
    </location>
    <ligand>
        <name>Mg(2+)</name>
        <dbReference type="ChEBI" id="CHEBI:18420"/>
    </ligand>
</feature>
<dbReference type="GO" id="GO:0046872">
    <property type="term" value="F:metal ion binding"/>
    <property type="evidence" value="ECO:0007669"/>
    <property type="project" value="UniProtKB-UniRule"/>
</dbReference>
<evidence type="ECO:0000313" key="4">
    <source>
        <dbReference type="Proteomes" id="UP000658656"/>
    </source>
</evidence>
<comment type="function">
    <text evidence="1">Catalyzes the conversion of 3-dehydroshikimate to protocatechuate (3,4-dihydroxybenzoate), a common intermediate of quinate and shikimate degradation pathways.</text>
</comment>
<evidence type="ECO:0000256" key="1">
    <source>
        <dbReference type="HAMAP-Rule" id="MF_02238"/>
    </source>
</evidence>
<dbReference type="Pfam" id="PF00903">
    <property type="entry name" value="Glyoxalase"/>
    <property type="match status" value="1"/>
</dbReference>
<dbReference type="Pfam" id="PF01261">
    <property type="entry name" value="AP_endonuc_2"/>
    <property type="match status" value="1"/>
</dbReference>
<keyword evidence="3" id="KW-0670">Pyruvate</keyword>
<accession>A0A8H9M4E2</accession>
<dbReference type="RefSeq" id="WP_145937667.1">
    <property type="nucleotide sequence ID" value="NZ_BNAV01000002.1"/>
</dbReference>
<evidence type="ECO:0000259" key="2">
    <source>
        <dbReference type="PROSITE" id="PS51819"/>
    </source>
</evidence>
<feature type="binding site" evidence="1">
    <location>
        <position position="399"/>
    </location>
    <ligand>
        <name>Mg(2+)</name>
        <dbReference type="ChEBI" id="CHEBI:18420"/>
    </ligand>
</feature>
<dbReference type="Proteomes" id="UP000658656">
    <property type="component" value="Unassembled WGS sequence"/>
</dbReference>
<keyword evidence="1" id="KW-0456">Lyase</keyword>
<dbReference type="EMBL" id="BNAV01000002">
    <property type="protein sequence ID" value="GHF47312.1"/>
    <property type="molecule type" value="Genomic_DNA"/>
</dbReference>
<dbReference type="AlphaFoldDB" id="A0A8H9M4E2"/>
<feature type="domain" description="VOC" evidence="2">
    <location>
        <begin position="396"/>
        <end position="540"/>
    </location>
</feature>
<dbReference type="GO" id="GO:0046279">
    <property type="term" value="P:3,4-dihydroxybenzoate biosynthetic process"/>
    <property type="evidence" value="ECO:0007669"/>
    <property type="project" value="UniProtKB-UniRule"/>
</dbReference>
<dbReference type="InterPro" id="IPR029068">
    <property type="entry name" value="Glyas_Bleomycin-R_OHBP_Dase"/>
</dbReference>
<dbReference type="PROSITE" id="PS51819">
    <property type="entry name" value="VOC"/>
    <property type="match status" value="1"/>
</dbReference>
<dbReference type="Pfam" id="PF14696">
    <property type="entry name" value="Glyoxalase_5"/>
    <property type="match status" value="1"/>
</dbReference>
<proteinExistence type="inferred from homology"/>
<dbReference type="InterPro" id="IPR004360">
    <property type="entry name" value="Glyas_Fos-R_dOase_dom"/>
</dbReference>
<dbReference type="InterPro" id="IPR036237">
    <property type="entry name" value="Xyl_isomerase-like_sf"/>
</dbReference>
<dbReference type="PANTHER" id="PTHR12110">
    <property type="entry name" value="HYDROXYPYRUVATE ISOMERASE"/>
    <property type="match status" value="1"/>
</dbReference>
<dbReference type="GO" id="GO:0046565">
    <property type="term" value="F:3-dehydroshikimate dehydratase activity"/>
    <property type="evidence" value="ECO:0007669"/>
    <property type="project" value="UniProtKB-UniRule"/>
</dbReference>
<reference evidence="3" key="1">
    <citation type="journal article" date="2014" name="Int. J. Syst. Evol. Microbiol.">
        <title>Complete genome sequence of Corynebacterium casei LMG S-19264T (=DSM 44701T), isolated from a smear-ripened cheese.</title>
        <authorList>
            <consortium name="US DOE Joint Genome Institute (JGI-PGF)"/>
            <person name="Walter F."/>
            <person name="Albersmeier A."/>
            <person name="Kalinowski J."/>
            <person name="Ruckert C."/>
        </authorList>
    </citation>
    <scope>NUCLEOTIDE SEQUENCE</scope>
    <source>
        <strain evidence="3">CGMCC 4.7679</strain>
    </source>
</reference>
<sequence>MRRSIATVCLSGTLEDKLAAAAAAGFDGVEIFENDLVVSPHSPAEIGRRCADLGLSVDLYQPFRDFEAVPPDVLAANLRRAERKFDVMEQLGADTMLVCSSVSPDAVDDDDLAAEQLRLLAERAGARGLRIAYEALAWGRFVDTYDHSWRIVRRGDHPALGVCLDSFHVLSRGTDLAAIRTIPGEKIFFLQLADAPRLHMDVLQWSRHHRLFPGQGAFDLTTFLGHVLSTGYAGPLSLEVFNDVFRQSDPWRAAVDAMRSVLLLEEDRLPPAPALTGHAFTELEVSGPELAEALSAMGFTHAGQHRTKPVQLWRQGGARVLLNEGSGQISALAVESADPAASQARAAALHSPALTDVSLPGVAAPDGTAVFFCGNGWLEDFPATGAPEDAGAGITGTDHVSLTQPFDNFDEAALFYRSVLGLQPELPTEFAAPFGLVRSRAVSNAARDVRISLNVALLRRGGWAPGVPEPQHLAFTSEDVLASARQMHERGAPLLRIPDNYYDDLDARLAPPPELLAALRKYSVLYDRDEGGEFLHFYTRVLGSRVFFEVVQRIGNYAGYGAANAPVRMAAHRRLRLAGG</sequence>
<reference evidence="3" key="2">
    <citation type="submission" date="2020-09" db="EMBL/GenBank/DDBJ databases">
        <authorList>
            <person name="Sun Q."/>
            <person name="Zhou Y."/>
        </authorList>
    </citation>
    <scope>NUCLEOTIDE SEQUENCE</scope>
    <source>
        <strain evidence="3">CGMCC 4.7679</strain>
    </source>
</reference>
<dbReference type="InterPro" id="IPR013022">
    <property type="entry name" value="Xyl_isomerase-like_TIM-brl"/>
</dbReference>
<organism evidence="3 4">
    <name type="scientific">Amycolatopsis bartoniae</name>
    <dbReference type="NCBI Taxonomy" id="941986"/>
    <lineage>
        <taxon>Bacteria</taxon>
        <taxon>Bacillati</taxon>
        <taxon>Actinomycetota</taxon>
        <taxon>Actinomycetes</taxon>
        <taxon>Pseudonocardiales</taxon>
        <taxon>Pseudonocardiaceae</taxon>
        <taxon>Amycolatopsis</taxon>
    </lineage>
</organism>
<keyword evidence="4" id="KW-1185">Reference proteome</keyword>
<gene>
    <name evidence="3" type="ORF">GCM10017566_20600</name>
</gene>
<dbReference type="InterPro" id="IPR037523">
    <property type="entry name" value="VOC_core"/>
</dbReference>
<feature type="binding site" evidence="1">
    <location>
        <position position="134"/>
    </location>
    <ligand>
        <name>a divalent metal cation</name>
        <dbReference type="ChEBI" id="CHEBI:60240"/>
        <note>catalytic</note>
    </ligand>
</feature>
<comment type="caution">
    <text evidence="3">The sequence shown here is derived from an EMBL/GenBank/DDBJ whole genome shotgun (WGS) entry which is preliminary data.</text>
</comment>